<accession>A0A1I8B5A1</accession>
<keyword evidence="1" id="KW-1185">Reference proteome</keyword>
<dbReference type="AlphaFoldDB" id="A0A1I8B5A1"/>
<name>A0A1I8B5A1_MELHA</name>
<protein>
    <submittedName>
        <fullName evidence="2">Uncharacterized protein</fullName>
    </submittedName>
</protein>
<dbReference type="WBParaSite" id="MhA1_Contig1353.frz3.gene15">
    <property type="protein sequence ID" value="MhA1_Contig1353.frz3.gene15"/>
    <property type="gene ID" value="MhA1_Contig1353.frz3.gene15"/>
</dbReference>
<organism evidence="1 2">
    <name type="scientific">Meloidogyne hapla</name>
    <name type="common">Root-knot nematode worm</name>
    <dbReference type="NCBI Taxonomy" id="6305"/>
    <lineage>
        <taxon>Eukaryota</taxon>
        <taxon>Metazoa</taxon>
        <taxon>Ecdysozoa</taxon>
        <taxon>Nematoda</taxon>
        <taxon>Chromadorea</taxon>
        <taxon>Rhabditida</taxon>
        <taxon>Tylenchina</taxon>
        <taxon>Tylenchomorpha</taxon>
        <taxon>Tylenchoidea</taxon>
        <taxon>Meloidogynidae</taxon>
        <taxon>Meloidogyninae</taxon>
        <taxon>Meloidogyne</taxon>
    </lineage>
</organism>
<dbReference type="Proteomes" id="UP000095281">
    <property type="component" value="Unplaced"/>
</dbReference>
<evidence type="ECO:0000313" key="1">
    <source>
        <dbReference type="Proteomes" id="UP000095281"/>
    </source>
</evidence>
<evidence type="ECO:0000313" key="2">
    <source>
        <dbReference type="WBParaSite" id="MhA1_Contig1353.frz3.gene15"/>
    </source>
</evidence>
<proteinExistence type="predicted"/>
<reference evidence="2" key="1">
    <citation type="submission" date="2016-11" db="UniProtKB">
        <authorList>
            <consortium name="WormBaseParasite"/>
        </authorList>
    </citation>
    <scope>IDENTIFICATION</scope>
</reference>
<sequence length="141" mass="16120">MSEGKDSSYIESTSAAISSQNLEQQQKYVIIWELYDVCAVLDQMNPNFLHFSTTMNIELYSHLLRNVFKIVNFDTFKYTNVLDFPVDSPSKNLPQSSSKSNVGQQAALDTSTPFNLDKPIEKLNEIFKIYERFRKVSSFGG</sequence>